<evidence type="ECO:0000256" key="1">
    <source>
        <dbReference type="PROSITE-ProRule" id="PRU00723"/>
    </source>
</evidence>
<feature type="zinc finger region" description="C3H1-type" evidence="1">
    <location>
        <begin position="305"/>
        <end position="333"/>
    </location>
</feature>
<name>A0A7S4D241_9EUGL</name>
<feature type="compositionally biased region" description="Low complexity" evidence="2">
    <location>
        <begin position="68"/>
        <end position="77"/>
    </location>
</feature>
<evidence type="ECO:0000313" key="4">
    <source>
        <dbReference type="EMBL" id="CAE0813664.1"/>
    </source>
</evidence>
<feature type="domain" description="C3H1-type" evidence="3">
    <location>
        <begin position="305"/>
        <end position="333"/>
    </location>
</feature>
<keyword evidence="1" id="KW-0862">Zinc</keyword>
<evidence type="ECO:0000256" key="2">
    <source>
        <dbReference type="SAM" id="MobiDB-lite"/>
    </source>
</evidence>
<proteinExistence type="predicted"/>
<dbReference type="InterPro" id="IPR000571">
    <property type="entry name" value="Znf_CCCH"/>
</dbReference>
<sequence length="578" mass="60734">MTGMDVNSLDLTALLKDLPVSRDNGNASDRDIWTPFSGNLLNFADGLKEATQAQNTDEAPATLQQEAKVTSPSSSLSSKRKTSLTVEIEDPAQIAQFARFETPAAQPSPPNVMKTPGSEKSPAQTPPWASPPARHQPKNQHRFSQPGGASPDGAAPIVQPSPSHQARGDRSGAAATKANKNQPNHQANIAVDLSRQAVPVAVVNLQDNTFSPSHVLMQVPAQAIQAAASLQGATLVSPVGYDPNLNSVNNVQFNRPQQSPANSNFRQNVPASPANSGYRGSNAGQQANANGANPPPSPANKMKSSKPRPVCLDWLQGKCNTKRWSCKFAHPQLPSMQEGANTQPPSPAAMGHLTVTVGQQPQAPPLQCPPCPMPMVFSPPMSPHPISVGQGSMSPSPHNGSIGPLSPQGSTSPQGPLSPQNYANLPMGLQPMQPTMLLQTPVPNITPAAPQAGGGICPVWELTGTCKFGDFCRDFHPALDVRVPRVCLNPRDNPFSQKAAQARDLLKMQQEGDGTGTPGSSAPPTPSNLNHVQIVVGRNPPASHAQQRDGATTVCADIASMPVEGSEPHVAIPQIAQC</sequence>
<feature type="compositionally biased region" description="Polar residues" evidence="2">
    <location>
        <begin position="52"/>
        <end position="67"/>
    </location>
</feature>
<dbReference type="PROSITE" id="PS50103">
    <property type="entry name" value="ZF_C3H1"/>
    <property type="match status" value="2"/>
</dbReference>
<feature type="region of interest" description="Disordered" evidence="2">
    <location>
        <begin position="249"/>
        <end position="307"/>
    </location>
</feature>
<dbReference type="GO" id="GO:0008270">
    <property type="term" value="F:zinc ion binding"/>
    <property type="evidence" value="ECO:0007669"/>
    <property type="project" value="UniProtKB-KW"/>
</dbReference>
<accession>A0A7S4D241</accession>
<feature type="region of interest" description="Disordered" evidence="2">
    <location>
        <begin position="101"/>
        <end position="184"/>
    </location>
</feature>
<reference evidence="4" key="1">
    <citation type="submission" date="2021-01" db="EMBL/GenBank/DDBJ databases">
        <authorList>
            <person name="Corre E."/>
            <person name="Pelletier E."/>
            <person name="Niang G."/>
            <person name="Scheremetjew M."/>
            <person name="Finn R."/>
            <person name="Kale V."/>
            <person name="Holt S."/>
            <person name="Cochrane G."/>
            <person name="Meng A."/>
            <person name="Brown T."/>
            <person name="Cohen L."/>
        </authorList>
    </citation>
    <scope>NUCLEOTIDE SEQUENCE</scope>
    <source>
        <strain evidence="4">CCMP1594</strain>
    </source>
</reference>
<keyword evidence="1" id="KW-0479">Metal-binding</keyword>
<evidence type="ECO:0000259" key="3">
    <source>
        <dbReference type="PROSITE" id="PS50103"/>
    </source>
</evidence>
<feature type="zinc finger region" description="C3H1-type" evidence="1">
    <location>
        <begin position="456"/>
        <end position="479"/>
    </location>
</feature>
<gene>
    <name evidence="4" type="ORF">EGYM00163_LOCUS24815</name>
</gene>
<feature type="compositionally biased region" description="Polar residues" evidence="2">
    <location>
        <begin position="389"/>
        <end position="399"/>
    </location>
</feature>
<feature type="region of interest" description="Disordered" evidence="2">
    <location>
        <begin position="382"/>
        <end position="427"/>
    </location>
</feature>
<organism evidence="4">
    <name type="scientific">Eutreptiella gymnastica</name>
    <dbReference type="NCBI Taxonomy" id="73025"/>
    <lineage>
        <taxon>Eukaryota</taxon>
        <taxon>Discoba</taxon>
        <taxon>Euglenozoa</taxon>
        <taxon>Euglenida</taxon>
        <taxon>Spirocuta</taxon>
        <taxon>Euglenophyceae</taxon>
        <taxon>Eutreptiales</taxon>
        <taxon>Eutreptiaceae</taxon>
        <taxon>Eutreptiella</taxon>
    </lineage>
</organism>
<dbReference type="AlphaFoldDB" id="A0A7S4D241"/>
<protein>
    <recommendedName>
        <fullName evidence="3">C3H1-type domain-containing protein</fullName>
    </recommendedName>
</protein>
<feature type="compositionally biased region" description="Polar residues" evidence="2">
    <location>
        <begin position="407"/>
        <end position="423"/>
    </location>
</feature>
<feature type="domain" description="C3H1-type" evidence="3">
    <location>
        <begin position="456"/>
        <end position="479"/>
    </location>
</feature>
<dbReference type="EMBL" id="HBJA01070642">
    <property type="protein sequence ID" value="CAE0813664.1"/>
    <property type="molecule type" value="Transcribed_RNA"/>
</dbReference>
<feature type="region of interest" description="Disordered" evidence="2">
    <location>
        <begin position="52"/>
        <end position="85"/>
    </location>
</feature>
<dbReference type="SMART" id="SM00356">
    <property type="entry name" value="ZnF_C3H1"/>
    <property type="match status" value="2"/>
</dbReference>
<keyword evidence="1" id="KW-0863">Zinc-finger</keyword>
<feature type="compositionally biased region" description="Polar residues" evidence="2">
    <location>
        <begin position="249"/>
        <end position="279"/>
    </location>
</feature>
<feature type="compositionally biased region" description="Low complexity" evidence="2">
    <location>
        <begin position="281"/>
        <end position="292"/>
    </location>
</feature>